<keyword evidence="4" id="KW-0210">Decarboxylase</keyword>
<keyword evidence="5 7" id="KW-0663">Pyridoxal phosphate</keyword>
<evidence type="ECO:0000256" key="4">
    <source>
        <dbReference type="ARBA" id="ARBA00022793"/>
    </source>
</evidence>
<name>A0A0N0PBF8_PAPMA</name>
<comment type="similarity">
    <text evidence="2 8">Belongs to the group II decarboxylase family.</text>
</comment>
<dbReference type="GO" id="GO:0005737">
    <property type="term" value="C:cytoplasm"/>
    <property type="evidence" value="ECO:0007669"/>
    <property type="project" value="TreeGrafter"/>
</dbReference>
<dbReference type="Proteomes" id="UP000053240">
    <property type="component" value="Unassembled WGS sequence"/>
</dbReference>
<feature type="modified residue" description="N6-(pyridoxal phosphate)lysine" evidence="7">
    <location>
        <position position="357"/>
    </location>
</feature>
<dbReference type="PANTHER" id="PTHR45677:SF10">
    <property type="entry name" value="GLUTAMATE DECARBOXYLASE"/>
    <property type="match status" value="1"/>
</dbReference>
<dbReference type="Gene3D" id="3.90.1150.170">
    <property type="match status" value="1"/>
</dbReference>
<reference evidence="9 10" key="1">
    <citation type="journal article" date="2015" name="Nat. Commun.">
        <title>Outbred genome sequencing and CRISPR/Cas9 gene editing in butterflies.</title>
        <authorList>
            <person name="Li X."/>
            <person name="Fan D."/>
            <person name="Zhang W."/>
            <person name="Liu G."/>
            <person name="Zhang L."/>
            <person name="Zhao L."/>
            <person name="Fang X."/>
            <person name="Chen L."/>
            <person name="Dong Y."/>
            <person name="Chen Y."/>
            <person name="Ding Y."/>
            <person name="Zhao R."/>
            <person name="Feng M."/>
            <person name="Zhu Y."/>
            <person name="Feng Y."/>
            <person name="Jiang X."/>
            <person name="Zhu D."/>
            <person name="Xiang H."/>
            <person name="Feng X."/>
            <person name="Li S."/>
            <person name="Wang J."/>
            <person name="Zhang G."/>
            <person name="Kronforst M.R."/>
            <person name="Wang W."/>
        </authorList>
    </citation>
    <scope>NUCLEOTIDE SEQUENCE [LARGE SCALE GENOMIC DNA]</scope>
    <source>
        <strain evidence="9">Ya'a_city_454_Pm</strain>
        <tissue evidence="9">Whole body</tissue>
    </source>
</reference>
<keyword evidence="6 8" id="KW-0456">Lyase</keyword>
<gene>
    <name evidence="9" type="ORF">RR48_04546</name>
</gene>
<dbReference type="GO" id="GO:0009449">
    <property type="term" value="P:gamma-aminobutyric acid biosynthetic process"/>
    <property type="evidence" value="ECO:0007669"/>
    <property type="project" value="TreeGrafter"/>
</dbReference>
<keyword evidence="10" id="KW-1185">Reference proteome</keyword>
<evidence type="ECO:0000256" key="5">
    <source>
        <dbReference type="ARBA" id="ARBA00022898"/>
    </source>
</evidence>
<evidence type="ECO:0000313" key="9">
    <source>
        <dbReference type="EMBL" id="KPJ10601.1"/>
    </source>
</evidence>
<comment type="subunit">
    <text evidence="3">Homodimer.</text>
</comment>
<dbReference type="GO" id="GO:0004351">
    <property type="term" value="F:glutamate decarboxylase activity"/>
    <property type="evidence" value="ECO:0007669"/>
    <property type="project" value="TreeGrafter"/>
</dbReference>
<dbReference type="SUPFAM" id="SSF53383">
    <property type="entry name" value="PLP-dependent transferases"/>
    <property type="match status" value="1"/>
</dbReference>
<evidence type="ECO:0000256" key="1">
    <source>
        <dbReference type="ARBA" id="ARBA00001933"/>
    </source>
</evidence>
<dbReference type="FunCoup" id="A0A0N0PBF8">
    <property type="interactions" value="289"/>
</dbReference>
<dbReference type="Gene3D" id="3.40.640.10">
    <property type="entry name" value="Type I PLP-dependent aspartate aminotransferase-like (Major domain)"/>
    <property type="match status" value="1"/>
</dbReference>
<evidence type="ECO:0000313" key="10">
    <source>
        <dbReference type="Proteomes" id="UP000053240"/>
    </source>
</evidence>
<protein>
    <submittedName>
        <fullName evidence="9">Glutamate decarboxylase</fullName>
    </submittedName>
</protein>
<dbReference type="PROSITE" id="PS00392">
    <property type="entry name" value="DDC_GAD_HDC_YDC"/>
    <property type="match status" value="1"/>
</dbReference>
<dbReference type="EMBL" id="KQ460940">
    <property type="protein sequence ID" value="KPJ10601.1"/>
    <property type="molecule type" value="Genomic_DNA"/>
</dbReference>
<proteinExistence type="inferred from homology"/>
<dbReference type="InterPro" id="IPR015424">
    <property type="entry name" value="PyrdxlP-dep_Trfase"/>
</dbReference>
<dbReference type="FunFam" id="3.40.640.10:FF:000016">
    <property type="entry name" value="Glutamate decarboxylase like 1"/>
    <property type="match status" value="1"/>
</dbReference>
<dbReference type="InterPro" id="IPR002129">
    <property type="entry name" value="PyrdxlP-dep_de-COase"/>
</dbReference>
<accession>A0A0N0PBF8</accession>
<dbReference type="GO" id="GO:0030170">
    <property type="term" value="F:pyridoxal phosphate binding"/>
    <property type="evidence" value="ECO:0007669"/>
    <property type="project" value="InterPro"/>
</dbReference>
<evidence type="ECO:0000256" key="6">
    <source>
        <dbReference type="ARBA" id="ARBA00023239"/>
    </source>
</evidence>
<dbReference type="Pfam" id="PF00282">
    <property type="entry name" value="Pyridoxal_deC"/>
    <property type="match status" value="1"/>
</dbReference>
<comment type="cofactor">
    <cofactor evidence="1 7 8">
        <name>pyridoxal 5'-phosphate</name>
        <dbReference type="ChEBI" id="CHEBI:597326"/>
    </cofactor>
</comment>
<organism evidence="9 10">
    <name type="scientific">Papilio machaon</name>
    <name type="common">Old World swallowtail butterfly</name>
    <dbReference type="NCBI Taxonomy" id="76193"/>
    <lineage>
        <taxon>Eukaryota</taxon>
        <taxon>Metazoa</taxon>
        <taxon>Ecdysozoa</taxon>
        <taxon>Arthropoda</taxon>
        <taxon>Hexapoda</taxon>
        <taxon>Insecta</taxon>
        <taxon>Pterygota</taxon>
        <taxon>Neoptera</taxon>
        <taxon>Endopterygota</taxon>
        <taxon>Lepidoptera</taxon>
        <taxon>Glossata</taxon>
        <taxon>Ditrysia</taxon>
        <taxon>Papilionoidea</taxon>
        <taxon>Papilionidae</taxon>
        <taxon>Papilioninae</taxon>
        <taxon>Papilio</taxon>
    </lineage>
</organism>
<dbReference type="InParanoid" id="A0A0N0PBF8"/>
<evidence type="ECO:0000256" key="8">
    <source>
        <dbReference type="RuleBase" id="RU000382"/>
    </source>
</evidence>
<dbReference type="CDD" id="cd06450">
    <property type="entry name" value="DOPA_deC_like"/>
    <property type="match status" value="1"/>
</dbReference>
<dbReference type="InterPro" id="IPR021115">
    <property type="entry name" value="Pyridoxal-P_BS"/>
</dbReference>
<evidence type="ECO:0000256" key="2">
    <source>
        <dbReference type="ARBA" id="ARBA00009533"/>
    </source>
</evidence>
<evidence type="ECO:0000256" key="3">
    <source>
        <dbReference type="ARBA" id="ARBA00011738"/>
    </source>
</evidence>
<dbReference type="AlphaFoldDB" id="A0A0N0PBF8"/>
<evidence type="ECO:0000256" key="7">
    <source>
        <dbReference type="PIRSR" id="PIRSR602129-50"/>
    </source>
</evidence>
<dbReference type="InterPro" id="IPR015421">
    <property type="entry name" value="PyrdxlP-dep_Trfase_major"/>
</dbReference>
<sequence length="548" mass="62763">MSKLTLDGFFSYCKQIAEHIQLVRSQIHYSGERMASLSGQSTPKLTSAVGNLYYDSILPYREDANAQTREFLARVVDVLLDYVQQVNDRNEKILEFKMPEEMEKMLDLQLPEHPLPLKQLLEDCKITLKNQVKTGHPHFFNQLSCGLDIISLAGEWLTAAANTNMFTYEIAPVFILMENVVLEKMRSMIGWKCGDSILAPGGSVSNLYAFLAARHHKFPQYKEKGLSSIPGHLVMFTSDQCHYSVKSCASVCGLGTDYCVSVPSDERGRMLPAELERLVRYHKDRGNVPFFVNATSGTTVLGAFDPLIEIADICQKYDMWMHVDAAWGGGLLFSKKYRHPRLTGIERANSVTWNPHKLMGTLLQCSTVHFRHEGILLSCNEMAAEYLFMTDKIYDPRYDTGDKVIQCGRHNDIFKLWLQWRGKGTSGFERLMDRLMELSEYMVRRIREQPDKFYLILEPEMVNVSFWYLPKQLRGLPHNRDKEIKLGKVCAKLKGRMMQSGTLMVGYQPDDRRPNFFRNIISSAAVTERDVDFLLAEMDRLGQDIVVD</sequence>
<dbReference type="STRING" id="76193.A0A0N0PBF8"/>
<dbReference type="PANTHER" id="PTHR45677">
    <property type="entry name" value="GLUTAMATE DECARBOXYLASE-RELATED"/>
    <property type="match status" value="1"/>
</dbReference>